<protein>
    <recommendedName>
        <fullName evidence="3">Reverse transcriptase domain-containing protein</fullName>
    </recommendedName>
</protein>
<reference evidence="1 2" key="1">
    <citation type="submission" date="2020-06" db="EMBL/GenBank/DDBJ databases">
        <authorList>
            <person name="Li R."/>
            <person name="Bekaert M."/>
        </authorList>
    </citation>
    <scope>NUCLEOTIDE SEQUENCE [LARGE SCALE GENOMIC DNA]</scope>
    <source>
        <strain evidence="2">wild</strain>
    </source>
</reference>
<keyword evidence="2" id="KW-1185">Reference proteome</keyword>
<evidence type="ECO:0008006" key="3">
    <source>
        <dbReference type="Google" id="ProtNLM"/>
    </source>
</evidence>
<evidence type="ECO:0000313" key="2">
    <source>
        <dbReference type="Proteomes" id="UP000507470"/>
    </source>
</evidence>
<evidence type="ECO:0000313" key="1">
    <source>
        <dbReference type="EMBL" id="CAC5411361.1"/>
    </source>
</evidence>
<name>A0A6J8DV80_MYTCO</name>
<proteinExistence type="predicted"/>
<dbReference type="EMBL" id="CACVKT020007841">
    <property type="protein sequence ID" value="CAC5411361.1"/>
    <property type="molecule type" value="Genomic_DNA"/>
</dbReference>
<organism evidence="1 2">
    <name type="scientific">Mytilus coruscus</name>
    <name type="common">Sea mussel</name>
    <dbReference type="NCBI Taxonomy" id="42192"/>
    <lineage>
        <taxon>Eukaryota</taxon>
        <taxon>Metazoa</taxon>
        <taxon>Spiralia</taxon>
        <taxon>Lophotrochozoa</taxon>
        <taxon>Mollusca</taxon>
        <taxon>Bivalvia</taxon>
        <taxon>Autobranchia</taxon>
        <taxon>Pteriomorphia</taxon>
        <taxon>Mytilida</taxon>
        <taxon>Mytiloidea</taxon>
        <taxon>Mytilidae</taxon>
        <taxon>Mytilinae</taxon>
        <taxon>Mytilus</taxon>
    </lineage>
</organism>
<gene>
    <name evidence="1" type="ORF">MCOR_44463</name>
</gene>
<dbReference type="AlphaFoldDB" id="A0A6J8DV80"/>
<accession>A0A6J8DV80</accession>
<dbReference type="OrthoDB" id="10460030at2759"/>
<dbReference type="Proteomes" id="UP000507470">
    <property type="component" value="Unassembled WGS sequence"/>
</dbReference>
<sequence length="285" mass="32946">MEWKYDGRPIDPNSTSFNNMKVAKKRLRSTQTQHEAVLRKANYEKIMKAHEGDQQIFYRLIANQRRDGTVQTTCLKVDDILLTTPDGIRNGWTNYFQELATPNYIENGYHNQVKLDCLFIEEIKNRNLETGLQTGWCMVTYSLQNFYQPLFALLQRNQLGCYIGSIYCGTPTVADDICLASNCPYELQIMLDLRENYARQENYTISETKSTVLHLSAVRQPFMDALDIVMEETLSDSIRQLILEPNQLTQIILDCSSSPFVLPQYYNRLECIGKGLCYALRIDNT</sequence>